<evidence type="ECO:0000256" key="1">
    <source>
        <dbReference type="ARBA" id="ARBA00008591"/>
    </source>
</evidence>
<dbReference type="PANTHER" id="PTHR37298">
    <property type="entry name" value="UPF0111 PROTEIN YKAA"/>
    <property type="match status" value="1"/>
</dbReference>
<evidence type="ECO:0000313" key="2">
    <source>
        <dbReference type="EMBL" id="MBA4495074.1"/>
    </source>
</evidence>
<name>A0A7W1WSC7_9BACL</name>
<organism evidence="2 3">
    <name type="scientific">Paenactinomyces guangxiensis</name>
    <dbReference type="NCBI Taxonomy" id="1490290"/>
    <lineage>
        <taxon>Bacteria</taxon>
        <taxon>Bacillati</taxon>
        <taxon>Bacillota</taxon>
        <taxon>Bacilli</taxon>
        <taxon>Bacillales</taxon>
        <taxon>Thermoactinomycetaceae</taxon>
        <taxon>Paenactinomyces</taxon>
    </lineage>
</organism>
<sequence>MTPIDREDILRLAGKLDDVLDGVESCSTRIVYIDKPTNYMTQFADLLEPLGKHLKDAFISLQKRDFATIRKLCVEINMLENEGDRLMRESVSSLFNPPVEVVELIKMKDIYERLEKLTDAAEDIADILEGMIIKYA</sequence>
<dbReference type="InterPro" id="IPR038078">
    <property type="entry name" value="PhoU-like_sf"/>
</dbReference>
<dbReference type="Proteomes" id="UP000535491">
    <property type="component" value="Unassembled WGS sequence"/>
</dbReference>
<dbReference type="EMBL" id="JACEIQ010000012">
    <property type="protein sequence ID" value="MBA4495074.1"/>
    <property type="molecule type" value="Genomic_DNA"/>
</dbReference>
<dbReference type="AlphaFoldDB" id="A0A7W1WSC7"/>
<dbReference type="SUPFAM" id="SSF109755">
    <property type="entry name" value="PhoU-like"/>
    <property type="match status" value="1"/>
</dbReference>
<dbReference type="Pfam" id="PF01865">
    <property type="entry name" value="PhoU_div"/>
    <property type="match status" value="1"/>
</dbReference>
<keyword evidence="3" id="KW-1185">Reference proteome</keyword>
<comment type="similarity">
    <text evidence="1">Belongs to the UPF0111 family.</text>
</comment>
<dbReference type="InterPro" id="IPR052912">
    <property type="entry name" value="UPF0111_domain"/>
</dbReference>
<dbReference type="Gene3D" id="1.20.58.220">
    <property type="entry name" value="Phosphate transport system protein phou homolog 2, domain 2"/>
    <property type="match status" value="1"/>
</dbReference>
<accession>A0A7W1WSC7</accession>
<reference evidence="2 3" key="1">
    <citation type="submission" date="2020-07" db="EMBL/GenBank/DDBJ databases">
        <authorList>
            <person name="Feng H."/>
        </authorList>
    </citation>
    <scope>NUCLEOTIDE SEQUENCE [LARGE SCALE GENOMIC DNA]</scope>
    <source>
        <strain evidence="3">s-10</strain>
    </source>
</reference>
<comment type="caution">
    <text evidence="2">The sequence shown here is derived from an EMBL/GenBank/DDBJ whole genome shotgun (WGS) entry which is preliminary data.</text>
</comment>
<dbReference type="InterPro" id="IPR018445">
    <property type="entry name" value="Put_Phosphate_transp_reg"/>
</dbReference>
<proteinExistence type="inferred from homology"/>
<dbReference type="RefSeq" id="WP_181752426.1">
    <property type="nucleotide sequence ID" value="NZ_JACEIQ010000012.1"/>
</dbReference>
<gene>
    <name evidence="2" type="ORF">H1191_12215</name>
</gene>
<dbReference type="PANTHER" id="PTHR37298:SF1">
    <property type="entry name" value="UPF0111 PROTEIN YKAA"/>
    <property type="match status" value="1"/>
</dbReference>
<protein>
    <submittedName>
        <fullName evidence="2">DUF47 family protein</fullName>
    </submittedName>
</protein>
<evidence type="ECO:0000313" key="3">
    <source>
        <dbReference type="Proteomes" id="UP000535491"/>
    </source>
</evidence>